<dbReference type="Proteomes" id="UP000294564">
    <property type="component" value="Unassembled WGS sequence"/>
</dbReference>
<gene>
    <name evidence="10" type="ORF">EV195_105172</name>
</gene>
<evidence type="ECO:0000256" key="3">
    <source>
        <dbReference type="ARBA" id="ARBA00022813"/>
    </source>
</evidence>
<keyword evidence="2" id="KW-0210">Decarboxylase</keyword>
<keyword evidence="4" id="KW-0745">Spermidine biosynthesis</keyword>
<proteinExistence type="predicted"/>
<keyword evidence="9" id="KW-0670">Pyruvate</keyword>
<protein>
    <submittedName>
        <fullName evidence="10">S-adenosylmethionine decarboxylase</fullName>
    </submittedName>
</protein>
<comment type="caution">
    <text evidence="10">The sequence shown here is derived from an EMBL/GenBank/DDBJ whole genome shotgun (WGS) entry which is preliminary data.</text>
</comment>
<accession>A0A4R2NT47</accession>
<dbReference type="AlphaFoldDB" id="A0A4R2NT47"/>
<keyword evidence="6" id="KW-0865">Zymogen</keyword>
<evidence type="ECO:0000256" key="4">
    <source>
        <dbReference type="ARBA" id="ARBA00023066"/>
    </source>
</evidence>
<evidence type="ECO:0000256" key="9">
    <source>
        <dbReference type="ARBA" id="ARBA00023317"/>
    </source>
</evidence>
<dbReference type="GO" id="GO:0008295">
    <property type="term" value="P:spermidine biosynthetic process"/>
    <property type="evidence" value="ECO:0007669"/>
    <property type="project" value="UniProtKB-KW"/>
</dbReference>
<evidence type="ECO:0000313" key="11">
    <source>
        <dbReference type="Proteomes" id="UP000294564"/>
    </source>
</evidence>
<dbReference type="InterPro" id="IPR016067">
    <property type="entry name" value="S-AdoMet_deCO2ase_core"/>
</dbReference>
<dbReference type="Gene3D" id="3.60.90.10">
    <property type="entry name" value="S-adenosylmethionine decarboxylase"/>
    <property type="match status" value="1"/>
</dbReference>
<reference evidence="10 11" key="1">
    <citation type="submission" date="2019-03" db="EMBL/GenBank/DDBJ databases">
        <title>Genomic Encyclopedia of Type Strains, Phase IV (KMG-IV): sequencing the most valuable type-strain genomes for metagenomic binning, comparative biology and taxonomic classification.</title>
        <authorList>
            <person name="Goeker M."/>
        </authorList>
    </citation>
    <scope>NUCLEOTIDE SEQUENCE [LARGE SCALE GENOMIC DNA]</scope>
    <source>
        <strain evidence="10 11">DSM 14836</strain>
    </source>
</reference>
<keyword evidence="8" id="KW-0704">Schiff base</keyword>
<keyword evidence="5" id="KW-0620">Polyamine biosynthesis</keyword>
<sequence>MGYLLNMKKKEEYKELEAEMFHYDEWITNVNPEDIKIEIEQLLNYCEFTIVNFTEHFFPVKGYTAVWLLAESHLAVHTFPDKYKTYLQISSCNNDKLQLLKQKLTSL</sequence>
<evidence type="ECO:0000256" key="6">
    <source>
        <dbReference type="ARBA" id="ARBA00023145"/>
    </source>
</evidence>
<dbReference type="InterPro" id="IPR003826">
    <property type="entry name" value="AdoMetDC_fam_prok"/>
</dbReference>
<evidence type="ECO:0000256" key="8">
    <source>
        <dbReference type="ARBA" id="ARBA00023270"/>
    </source>
</evidence>
<organism evidence="10 11">
    <name type="scientific">Tenacibaculum skagerrakense</name>
    <dbReference type="NCBI Taxonomy" id="186571"/>
    <lineage>
        <taxon>Bacteria</taxon>
        <taxon>Pseudomonadati</taxon>
        <taxon>Bacteroidota</taxon>
        <taxon>Flavobacteriia</taxon>
        <taxon>Flavobacteriales</taxon>
        <taxon>Flavobacteriaceae</taxon>
        <taxon>Tenacibaculum</taxon>
    </lineage>
</organism>
<evidence type="ECO:0000256" key="5">
    <source>
        <dbReference type="ARBA" id="ARBA00023115"/>
    </source>
</evidence>
<dbReference type="Pfam" id="PF02675">
    <property type="entry name" value="AdoMet_dc"/>
    <property type="match status" value="1"/>
</dbReference>
<keyword evidence="3" id="KW-0068">Autocatalytic cleavage</keyword>
<dbReference type="GO" id="GO:0004014">
    <property type="term" value="F:adenosylmethionine decarboxylase activity"/>
    <property type="evidence" value="ECO:0007669"/>
    <property type="project" value="InterPro"/>
</dbReference>
<evidence type="ECO:0000256" key="7">
    <source>
        <dbReference type="ARBA" id="ARBA00023239"/>
    </source>
</evidence>
<evidence type="ECO:0000256" key="1">
    <source>
        <dbReference type="ARBA" id="ARBA00001928"/>
    </source>
</evidence>
<keyword evidence="7" id="KW-0456">Lyase</keyword>
<comment type="cofactor">
    <cofactor evidence="1">
        <name>pyruvate</name>
        <dbReference type="ChEBI" id="CHEBI:15361"/>
    </cofactor>
</comment>
<dbReference type="SUPFAM" id="SSF56276">
    <property type="entry name" value="S-adenosylmethionine decarboxylase"/>
    <property type="match status" value="1"/>
</dbReference>
<name>A0A4R2NT47_9FLAO</name>
<evidence type="ECO:0000313" key="10">
    <source>
        <dbReference type="EMBL" id="TCP24741.1"/>
    </source>
</evidence>
<dbReference type="EMBL" id="SLXM01000005">
    <property type="protein sequence ID" value="TCP24741.1"/>
    <property type="molecule type" value="Genomic_DNA"/>
</dbReference>
<evidence type="ECO:0000256" key="2">
    <source>
        <dbReference type="ARBA" id="ARBA00022793"/>
    </source>
</evidence>
<keyword evidence="11" id="KW-1185">Reference proteome</keyword>